<accession>A0A0V7ZZT8</accession>
<dbReference type="OrthoDB" id="7234777at2"/>
<comment type="caution">
    <text evidence="1">The sequence shown here is derived from an EMBL/GenBank/DDBJ whole genome shotgun (WGS) entry which is preliminary data.</text>
</comment>
<proteinExistence type="predicted"/>
<keyword evidence="3" id="KW-1185">Reference proteome</keyword>
<evidence type="ECO:0000313" key="1">
    <source>
        <dbReference type="EMBL" id="KST70061.1"/>
    </source>
</evidence>
<dbReference type="EMBL" id="LMTZ01000005">
    <property type="protein sequence ID" value="KST70061.1"/>
    <property type="molecule type" value="Genomic_DNA"/>
</dbReference>
<evidence type="ECO:0000313" key="3">
    <source>
        <dbReference type="Proteomes" id="UP000053372"/>
    </source>
</evidence>
<gene>
    <name evidence="1" type="ORF">BC008_06365</name>
    <name evidence="2" type="ORF">BC008_06535</name>
</gene>
<dbReference type="Proteomes" id="UP000053372">
    <property type="component" value="Unassembled WGS sequence"/>
</dbReference>
<dbReference type="AlphaFoldDB" id="A0A0V7ZZT8"/>
<name>A0A0V7ZZT8_9CYAN</name>
<organism evidence="1 3">
    <name type="scientific">Mastigocoleus testarum BC008</name>
    <dbReference type="NCBI Taxonomy" id="371196"/>
    <lineage>
        <taxon>Bacteria</taxon>
        <taxon>Bacillati</taxon>
        <taxon>Cyanobacteriota</taxon>
        <taxon>Cyanophyceae</taxon>
        <taxon>Nostocales</taxon>
        <taxon>Hapalosiphonaceae</taxon>
        <taxon>Mastigocoleus</taxon>
    </lineage>
</organism>
<sequence length="495" mass="56286">MHIHRKQFVIGPEKFLLNETWKSYQLSHSVWLSCCPDLQVTTIKDNNGEAWYVLGIAIQTSQNKKSPAEEIKQTSSDQVPELYSTWSGRWVLVGNGKLHLDASGLLGCFYHQNSQGQAWISSSVALLAQIVFKGRSPVIDSRQLKHEVGISWYTPPFSRFDGISQLLPSQLLDLYSGEIQPRQLMPEIYLDRDYEDILEEIQEILVTTLQQLAKISPELWLGITAGYDSRLILALSHAAGIKVQPFTRIAARMSIADMIIPPKLTQDCGYSHIFTRNSKYYPQRSKLAQEHTGGHVSQGDAEPFVSGVRDNLKGISFGGHGFAVAKSFVPTLPEILPNAEVGANMIADLFQESKNSTATAGLKEWLNWIIENPQENLNWRDRFYLEQRQAGWLSSKEQLYDLNDFSRFPILNSAYLYSLFLSIKEEKRFASTIQIDLINKIAPQLNQYPFNPPESYFNSFQIFTSKIVKFKKKDLSNKILKKSQKILHNSFFGLI</sequence>
<evidence type="ECO:0000313" key="2">
    <source>
        <dbReference type="EMBL" id="KST70092.1"/>
    </source>
</evidence>
<dbReference type="PROSITE" id="PS51257">
    <property type="entry name" value="PROKAR_LIPOPROTEIN"/>
    <property type="match status" value="1"/>
</dbReference>
<dbReference type="RefSeq" id="WP_058183007.1">
    <property type="nucleotide sequence ID" value="NZ_LMTZ01000004.1"/>
</dbReference>
<dbReference type="EMBL" id="LMTZ01000004">
    <property type="protein sequence ID" value="KST70092.1"/>
    <property type="molecule type" value="Genomic_DNA"/>
</dbReference>
<protein>
    <recommendedName>
        <fullName evidence="4">Asparagine synthetase domain-containing protein</fullName>
    </recommendedName>
</protein>
<reference evidence="1 3" key="1">
    <citation type="journal article" date="2015" name="Genome Announc.">
        <title>Draft Genome of the Euendolithic (true boring) Cyanobacterium Mastigocoleus testarum strain BC008.</title>
        <authorList>
            <person name="Guida B.S."/>
            <person name="Garcia-Pichel F."/>
        </authorList>
    </citation>
    <scope>NUCLEOTIDE SEQUENCE [LARGE SCALE GENOMIC DNA]</scope>
    <source>
        <strain evidence="1 3">BC008</strain>
    </source>
</reference>
<evidence type="ECO:0008006" key="4">
    <source>
        <dbReference type="Google" id="ProtNLM"/>
    </source>
</evidence>